<evidence type="ECO:0000313" key="5">
    <source>
        <dbReference type="Proteomes" id="UP000077667"/>
    </source>
</evidence>
<name>A0A1A9HZ01_9BACT</name>
<dbReference type="Pfam" id="PF04773">
    <property type="entry name" value="FecR"/>
    <property type="match status" value="1"/>
</dbReference>
<protein>
    <recommendedName>
        <fullName evidence="6">FecR protein domain-containing protein</fullName>
    </recommendedName>
</protein>
<evidence type="ECO:0000259" key="3">
    <source>
        <dbReference type="Pfam" id="PF16344"/>
    </source>
</evidence>
<sequence>MENWSKDTVSRKLIQKALNKLNAEENVVLERMINEDDAIKKEWEEIVLLTEQWPDLPDEQAGWLQLEPRLTDPPAYLKPLKRSYKKLISVAAALFIIGVLSYIAFWAFKPASEPITATTDPVRSKQLALKLGNGQTVNLGKVSNIVLDNGIKIENDSSGRMLSYNGEVNTDEVNTLFVPPGLDYRLNLSDGTEIMLNSATTLKFPFKFNGSKREITISGEAYLKVAHDANRPFIVHLPNGDVKVLGTEFNVNTYTQSEKVSLVKGSIDFVSANDSVRLRPGYAALVLKGGFKTVVLDQNDLAWIEGRYILDGTSVREIAQLIPRWYGVDVKIDNEEVANRVFDGVIYKNKPLDGLLELLKGTTDVDYYYQGNVLHLK</sequence>
<dbReference type="PANTHER" id="PTHR30273:SF2">
    <property type="entry name" value="PROTEIN FECR"/>
    <property type="match status" value="1"/>
</dbReference>
<dbReference type="AlphaFoldDB" id="A0A1A9HZ01"/>
<dbReference type="Gene3D" id="3.55.50.30">
    <property type="match status" value="1"/>
</dbReference>
<feature type="domain" description="Protein FecR C-terminal" evidence="3">
    <location>
        <begin position="308"/>
        <end position="373"/>
    </location>
</feature>
<dbReference type="Proteomes" id="UP000077667">
    <property type="component" value="Chromosome"/>
</dbReference>
<feature type="transmembrane region" description="Helical" evidence="1">
    <location>
        <begin position="87"/>
        <end position="108"/>
    </location>
</feature>
<proteinExistence type="predicted"/>
<dbReference type="InterPro" id="IPR006860">
    <property type="entry name" value="FecR"/>
</dbReference>
<feature type="domain" description="FecR protein" evidence="2">
    <location>
        <begin position="185"/>
        <end position="267"/>
    </location>
</feature>
<dbReference type="OrthoDB" id="643697at2"/>
<accession>A0A1A9HZ01</accession>
<gene>
    <name evidence="4" type="ORF">A8C56_06075</name>
</gene>
<keyword evidence="1" id="KW-1133">Transmembrane helix</keyword>
<dbReference type="InterPro" id="IPR012373">
    <property type="entry name" value="Ferrdict_sens_TM"/>
</dbReference>
<evidence type="ECO:0000259" key="2">
    <source>
        <dbReference type="Pfam" id="PF04773"/>
    </source>
</evidence>
<dbReference type="Pfam" id="PF16344">
    <property type="entry name" value="FecR_C"/>
    <property type="match status" value="1"/>
</dbReference>
<reference evidence="4 5" key="1">
    <citation type="submission" date="2016-05" db="EMBL/GenBank/DDBJ databases">
        <title>Niabella ginsenosidivorans BS26 whole genome sequencing.</title>
        <authorList>
            <person name="Im W.T."/>
            <person name="Siddiqi M.Z."/>
        </authorList>
    </citation>
    <scope>NUCLEOTIDE SEQUENCE [LARGE SCALE GENOMIC DNA]</scope>
    <source>
        <strain evidence="4 5">BS26</strain>
    </source>
</reference>
<evidence type="ECO:0000256" key="1">
    <source>
        <dbReference type="SAM" id="Phobius"/>
    </source>
</evidence>
<organism evidence="4 5">
    <name type="scientific">Niabella ginsenosidivorans</name>
    <dbReference type="NCBI Taxonomy" id="1176587"/>
    <lineage>
        <taxon>Bacteria</taxon>
        <taxon>Pseudomonadati</taxon>
        <taxon>Bacteroidota</taxon>
        <taxon>Chitinophagia</taxon>
        <taxon>Chitinophagales</taxon>
        <taxon>Chitinophagaceae</taxon>
        <taxon>Niabella</taxon>
    </lineage>
</organism>
<dbReference type="Gene3D" id="2.60.120.1440">
    <property type="match status" value="1"/>
</dbReference>
<dbReference type="KEGG" id="nia:A8C56_06075"/>
<keyword evidence="1" id="KW-0472">Membrane</keyword>
<dbReference type="PIRSF" id="PIRSF018266">
    <property type="entry name" value="FecR"/>
    <property type="match status" value="1"/>
</dbReference>
<dbReference type="GO" id="GO:0016989">
    <property type="term" value="F:sigma factor antagonist activity"/>
    <property type="evidence" value="ECO:0007669"/>
    <property type="project" value="TreeGrafter"/>
</dbReference>
<evidence type="ECO:0008006" key="6">
    <source>
        <dbReference type="Google" id="ProtNLM"/>
    </source>
</evidence>
<dbReference type="STRING" id="1176587.A8C56_06075"/>
<dbReference type="RefSeq" id="WP_067753367.1">
    <property type="nucleotide sequence ID" value="NZ_CP015772.1"/>
</dbReference>
<dbReference type="InterPro" id="IPR032508">
    <property type="entry name" value="FecR_C"/>
</dbReference>
<evidence type="ECO:0000313" key="4">
    <source>
        <dbReference type="EMBL" id="ANH80606.1"/>
    </source>
</evidence>
<keyword evidence="1" id="KW-0812">Transmembrane</keyword>
<dbReference type="PANTHER" id="PTHR30273">
    <property type="entry name" value="PERIPLASMIC SIGNAL SENSOR AND SIGMA FACTOR ACTIVATOR FECR-RELATED"/>
    <property type="match status" value="1"/>
</dbReference>
<keyword evidence="5" id="KW-1185">Reference proteome</keyword>
<dbReference type="EMBL" id="CP015772">
    <property type="protein sequence ID" value="ANH80606.1"/>
    <property type="molecule type" value="Genomic_DNA"/>
</dbReference>